<evidence type="ECO:0000256" key="1">
    <source>
        <dbReference type="ARBA" id="ARBA00005889"/>
    </source>
</evidence>
<dbReference type="Pfam" id="PF10551">
    <property type="entry name" value="MULE"/>
    <property type="match status" value="1"/>
</dbReference>
<dbReference type="Proteomes" id="UP001367508">
    <property type="component" value="Unassembled WGS sequence"/>
</dbReference>
<evidence type="ECO:0000259" key="7">
    <source>
        <dbReference type="PROSITE" id="PS50966"/>
    </source>
</evidence>
<sequence>MENSYDEKEKLKRYFDQKIGEFEEFGTCWVCLCVLDGMEGDSVSSSSKSQTDGMQNVSSNEGIKHGYEALEHALEKPVQFNEEVEEPKVGMTFSTEQEIFNYYTSFALQKGFEVYRRTSKMEEDGKKYFTLACVCSRRSASKRRHLLNPYLLTRTQCKARINACLGLDGVIRVLSVALEHNHELCPGKAWHVKYNKKSKPQRKRKHDLSTLAGINGDGSIQSLVVEAEEHGSLGFFDRDHRNFVREASSLRFESGDAEAIQSYFVRMQKINNGFYHVMDLDDDCRLRNVFWADARSKAANEYFGDVVTFDTTYLTNKYTIPLALFIGANHHGQSVLLGCALLSNEDAETFTWLFQTWLECMSGHAPYAIITGEDKEIKTAIEIVFPKAHHRWCLWRLMKRVTEKLKEYPQYESIETDLHGIVYDSFTKDDFNESWKNLIDSYNLHDNEWLNSLYNEHQRWVPVYVKDTFWAGMSTIDRSESVHAFFDGYVHSKTGLKQFFKEFDNAMKDKVEKECLADFISSNKLIPCISHFGIEYQFQKVYTSGKFKEFQEEVACIMYCNAAFEKKEGLVSAYSVVESKKIQDAIKYVTFNVHFDEEGFEVQCECRLFEFKGILCRHILSSVKLIRKTESVPSKYVYSRWRKDLKRKHTLVRSSYGDLIANPEVERLDKACNAFHEVACVGINTDVDYMKVMKWIDDLKVELSCKNTAGITKTLPIASNSSNDF</sequence>
<proteinExistence type="inferred from homology"/>
<keyword evidence="3 5" id="KW-0863">Zinc-finger</keyword>
<name>A0AAN9Q6Y4_CANGL</name>
<protein>
    <recommendedName>
        <fullName evidence="6">Protein FAR1-RELATED SEQUENCE</fullName>
    </recommendedName>
</protein>
<keyword evidence="9" id="KW-1185">Reference proteome</keyword>
<evidence type="ECO:0000256" key="3">
    <source>
        <dbReference type="ARBA" id="ARBA00022771"/>
    </source>
</evidence>
<evidence type="ECO:0000256" key="4">
    <source>
        <dbReference type="ARBA" id="ARBA00022833"/>
    </source>
</evidence>
<dbReference type="Pfam" id="PF03101">
    <property type="entry name" value="FAR1"/>
    <property type="match status" value="1"/>
</dbReference>
<keyword evidence="6" id="KW-0539">Nucleus</keyword>
<dbReference type="InterPro" id="IPR006564">
    <property type="entry name" value="Znf_PMZ"/>
</dbReference>
<dbReference type="PROSITE" id="PS50966">
    <property type="entry name" value="ZF_SWIM"/>
    <property type="match status" value="1"/>
</dbReference>
<dbReference type="GO" id="GO:0006355">
    <property type="term" value="P:regulation of DNA-templated transcription"/>
    <property type="evidence" value="ECO:0007669"/>
    <property type="project" value="UniProtKB-UniRule"/>
</dbReference>
<reference evidence="8 9" key="1">
    <citation type="submission" date="2024-01" db="EMBL/GenBank/DDBJ databases">
        <title>The genomes of 5 underutilized Papilionoideae crops provide insights into root nodulation and disease resistanc.</title>
        <authorList>
            <person name="Jiang F."/>
        </authorList>
    </citation>
    <scope>NUCLEOTIDE SEQUENCE [LARGE SCALE GENOMIC DNA]</scope>
    <source>
        <strain evidence="8">LVBAO_FW01</strain>
        <tissue evidence="8">Leaves</tissue>
    </source>
</reference>
<dbReference type="GO" id="GO:0008270">
    <property type="term" value="F:zinc ion binding"/>
    <property type="evidence" value="ECO:0007669"/>
    <property type="project" value="UniProtKB-UniRule"/>
</dbReference>
<feature type="domain" description="SWIM-type" evidence="7">
    <location>
        <begin position="589"/>
        <end position="627"/>
    </location>
</feature>
<evidence type="ECO:0000256" key="6">
    <source>
        <dbReference type="RuleBase" id="RU367018"/>
    </source>
</evidence>
<comment type="subcellular location">
    <subcellularLocation>
        <location evidence="6">Nucleus</location>
    </subcellularLocation>
</comment>
<comment type="similarity">
    <text evidence="1 6">Belongs to the FHY3/FAR1 family.</text>
</comment>
<dbReference type="InterPro" id="IPR004330">
    <property type="entry name" value="FAR1_DNA_bnd_dom"/>
</dbReference>
<dbReference type="SMART" id="SM00575">
    <property type="entry name" value="ZnF_PMZ"/>
    <property type="match status" value="1"/>
</dbReference>
<dbReference type="PANTHER" id="PTHR31669:SF283">
    <property type="entry name" value="PROTEIN FAR1-RELATED SEQUENCE"/>
    <property type="match status" value="1"/>
</dbReference>
<keyword evidence="4 6" id="KW-0862">Zinc</keyword>
<dbReference type="GO" id="GO:0005634">
    <property type="term" value="C:nucleus"/>
    <property type="evidence" value="ECO:0007669"/>
    <property type="project" value="UniProtKB-SubCell"/>
</dbReference>
<evidence type="ECO:0000256" key="2">
    <source>
        <dbReference type="ARBA" id="ARBA00022723"/>
    </source>
</evidence>
<dbReference type="InterPro" id="IPR007527">
    <property type="entry name" value="Znf_SWIM"/>
</dbReference>
<dbReference type="EMBL" id="JAYMYQ010000006">
    <property type="protein sequence ID" value="KAK7324381.1"/>
    <property type="molecule type" value="Genomic_DNA"/>
</dbReference>
<dbReference type="InterPro" id="IPR031052">
    <property type="entry name" value="FHY3/FAR1"/>
</dbReference>
<accession>A0AAN9Q6Y4</accession>
<comment type="caution">
    <text evidence="8">The sequence shown here is derived from an EMBL/GenBank/DDBJ whole genome shotgun (WGS) entry which is preliminary data.</text>
</comment>
<dbReference type="AlphaFoldDB" id="A0AAN9Q6Y4"/>
<evidence type="ECO:0000313" key="9">
    <source>
        <dbReference type="Proteomes" id="UP001367508"/>
    </source>
</evidence>
<gene>
    <name evidence="8" type="ORF">VNO77_27916</name>
</gene>
<dbReference type="PANTHER" id="PTHR31669">
    <property type="entry name" value="PROTEIN FAR1-RELATED SEQUENCE 10-RELATED"/>
    <property type="match status" value="1"/>
</dbReference>
<dbReference type="InterPro" id="IPR018289">
    <property type="entry name" value="MULE_transposase_dom"/>
</dbReference>
<comment type="function">
    <text evidence="6">Putative transcription activator involved in regulating light control of development.</text>
</comment>
<evidence type="ECO:0000313" key="8">
    <source>
        <dbReference type="EMBL" id="KAK7324381.1"/>
    </source>
</evidence>
<keyword evidence="2 6" id="KW-0479">Metal-binding</keyword>
<dbReference type="Pfam" id="PF04434">
    <property type="entry name" value="SWIM"/>
    <property type="match status" value="1"/>
</dbReference>
<organism evidence="8 9">
    <name type="scientific">Canavalia gladiata</name>
    <name type="common">Sword bean</name>
    <name type="synonym">Dolichos gladiatus</name>
    <dbReference type="NCBI Taxonomy" id="3824"/>
    <lineage>
        <taxon>Eukaryota</taxon>
        <taxon>Viridiplantae</taxon>
        <taxon>Streptophyta</taxon>
        <taxon>Embryophyta</taxon>
        <taxon>Tracheophyta</taxon>
        <taxon>Spermatophyta</taxon>
        <taxon>Magnoliopsida</taxon>
        <taxon>eudicotyledons</taxon>
        <taxon>Gunneridae</taxon>
        <taxon>Pentapetalae</taxon>
        <taxon>rosids</taxon>
        <taxon>fabids</taxon>
        <taxon>Fabales</taxon>
        <taxon>Fabaceae</taxon>
        <taxon>Papilionoideae</taxon>
        <taxon>50 kb inversion clade</taxon>
        <taxon>NPAAA clade</taxon>
        <taxon>indigoferoid/millettioid clade</taxon>
        <taxon>Phaseoleae</taxon>
        <taxon>Canavalia</taxon>
    </lineage>
</organism>
<evidence type="ECO:0000256" key="5">
    <source>
        <dbReference type="PROSITE-ProRule" id="PRU00325"/>
    </source>
</evidence>